<sequence>MNKSLVITANQSVIESALINADFNMTRYPLMTILSVLCESIISKEFCQNEMDGHMAFLCNSTKQAVSTFKLTSKEGSISDEMKKDFLADLSIINGVTSLYKTMQTLNVQHNDTINKLTDPITLQNQADSSLITEISELNTQLSSSTLILSQSQAELQILKEKYSLLENNLASNKEASERLSHFLLCLKNKLGIEEGSCQKSDILDDVIVSLVTNNNAIKEHEHTKSKLAATIKKLNDVSKREATLRKMNPESLQKRLDKQKKNKDEHKVELAEERSKHRAELEIAKQWKTLYSTIQVEQSGVGLENIEFNVYVVNEPSKSRSNNLNIATVDLPFTILVHSSTGIYFEVQFTYFGTPIYPAIGPHQKGWPREVNNQVHLCLIEQLGSSKFRNKRTLEIMSQIEKIKKVSILDLDIDEFEGYYDIILACGCKTLWGAAALSSDSFVSAVQSNLVDDTYAEVKIRDAHQLVLEFITTVCQEAARIRKFSFAA</sequence>
<name>A0AB38NRD6_9VIBR</name>
<evidence type="ECO:0000256" key="2">
    <source>
        <dbReference type="SAM" id="MobiDB-lite"/>
    </source>
</evidence>
<protein>
    <submittedName>
        <fullName evidence="3">Uncharacterized protein</fullName>
    </submittedName>
</protein>
<feature type="compositionally biased region" description="Basic and acidic residues" evidence="2">
    <location>
        <begin position="243"/>
        <end position="257"/>
    </location>
</feature>
<accession>A0AB38NRD6</accession>
<dbReference type="AlphaFoldDB" id="A0AB38NRD6"/>
<gene>
    <name evidence="3" type="ORF">FC057_12495</name>
</gene>
<evidence type="ECO:0000313" key="3">
    <source>
        <dbReference type="EMBL" id="TKG32629.1"/>
    </source>
</evidence>
<dbReference type="RefSeq" id="WP_102579720.1">
    <property type="nucleotide sequence ID" value="NZ_MDBG01000002.1"/>
</dbReference>
<keyword evidence="1" id="KW-0175">Coiled coil</keyword>
<organism evidence="3 4">
    <name type="scientific">Vibrio tasmaniensis</name>
    <dbReference type="NCBI Taxonomy" id="212663"/>
    <lineage>
        <taxon>Bacteria</taxon>
        <taxon>Pseudomonadati</taxon>
        <taxon>Pseudomonadota</taxon>
        <taxon>Gammaproteobacteria</taxon>
        <taxon>Vibrionales</taxon>
        <taxon>Vibrionaceae</taxon>
        <taxon>Vibrio</taxon>
    </lineage>
</organism>
<feature type="region of interest" description="Disordered" evidence="2">
    <location>
        <begin position="243"/>
        <end position="274"/>
    </location>
</feature>
<evidence type="ECO:0000256" key="1">
    <source>
        <dbReference type="SAM" id="Coils"/>
    </source>
</evidence>
<feature type="compositionally biased region" description="Basic and acidic residues" evidence="2">
    <location>
        <begin position="263"/>
        <end position="274"/>
    </location>
</feature>
<dbReference type="EMBL" id="SYVV01000021">
    <property type="protein sequence ID" value="TKG32629.1"/>
    <property type="molecule type" value="Genomic_DNA"/>
</dbReference>
<proteinExistence type="predicted"/>
<feature type="coiled-coil region" evidence="1">
    <location>
        <begin position="149"/>
        <end position="176"/>
    </location>
</feature>
<comment type="caution">
    <text evidence="3">The sequence shown here is derived from an EMBL/GenBank/DDBJ whole genome shotgun (WGS) entry which is preliminary data.</text>
</comment>
<reference evidence="3 4" key="1">
    <citation type="submission" date="2019-04" db="EMBL/GenBank/DDBJ databases">
        <title>A reverse ecology approach based on a biological definition of microbial populations.</title>
        <authorList>
            <person name="Arevalo P."/>
            <person name="Vaninsberghe D."/>
            <person name="Elsherbini J."/>
            <person name="Gore J."/>
            <person name="Polz M."/>
        </authorList>
    </citation>
    <scope>NUCLEOTIDE SEQUENCE [LARGE SCALE GENOMIC DNA]</scope>
    <source>
        <strain evidence="3 4">10N.222.45.A8</strain>
    </source>
</reference>
<dbReference type="Proteomes" id="UP000308018">
    <property type="component" value="Unassembled WGS sequence"/>
</dbReference>
<evidence type="ECO:0000313" key="4">
    <source>
        <dbReference type="Proteomes" id="UP000308018"/>
    </source>
</evidence>